<keyword evidence="2" id="KW-0472">Membrane</keyword>
<feature type="compositionally biased region" description="Low complexity" evidence="1">
    <location>
        <begin position="378"/>
        <end position="397"/>
    </location>
</feature>
<feature type="transmembrane region" description="Helical" evidence="2">
    <location>
        <begin position="36"/>
        <end position="55"/>
    </location>
</feature>
<dbReference type="EMBL" id="PENI01000010">
    <property type="protein sequence ID" value="RMB84618.1"/>
    <property type="molecule type" value="Genomic_DNA"/>
</dbReference>
<name>A0A3M0I8F6_9ACTN</name>
<comment type="caution">
    <text evidence="3">The sequence shown here is derived from an EMBL/GenBank/DDBJ whole genome shotgun (WGS) entry which is preliminary data.</text>
</comment>
<dbReference type="RefSeq" id="WP_121890473.1">
    <property type="nucleotide sequence ID" value="NZ_PENI01000010.1"/>
</dbReference>
<feature type="transmembrane region" description="Helical" evidence="2">
    <location>
        <begin position="150"/>
        <end position="170"/>
    </location>
</feature>
<dbReference type="Proteomes" id="UP000270471">
    <property type="component" value="Unassembled WGS sequence"/>
</dbReference>
<feature type="transmembrane region" description="Helical" evidence="2">
    <location>
        <begin position="106"/>
        <end position="123"/>
    </location>
</feature>
<proteinExistence type="predicted"/>
<gene>
    <name evidence="3" type="ORF">CTZ28_18025</name>
</gene>
<feature type="transmembrane region" description="Helical" evidence="2">
    <location>
        <begin position="67"/>
        <end position="85"/>
    </location>
</feature>
<feature type="compositionally biased region" description="Gly residues" evidence="1">
    <location>
        <begin position="300"/>
        <end position="337"/>
    </location>
</feature>
<feature type="transmembrane region" description="Helical" evidence="2">
    <location>
        <begin position="177"/>
        <end position="197"/>
    </location>
</feature>
<evidence type="ECO:0000313" key="4">
    <source>
        <dbReference type="Proteomes" id="UP000270471"/>
    </source>
</evidence>
<keyword evidence="4" id="KW-1185">Reference proteome</keyword>
<keyword evidence="2" id="KW-0812">Transmembrane</keyword>
<evidence type="ECO:0000256" key="1">
    <source>
        <dbReference type="SAM" id="MobiDB-lite"/>
    </source>
</evidence>
<organism evidence="3 4">
    <name type="scientific">Streptomyces shenzhenensis</name>
    <dbReference type="NCBI Taxonomy" id="943815"/>
    <lineage>
        <taxon>Bacteria</taxon>
        <taxon>Bacillati</taxon>
        <taxon>Actinomycetota</taxon>
        <taxon>Actinomycetes</taxon>
        <taxon>Kitasatosporales</taxon>
        <taxon>Streptomycetaceae</taxon>
        <taxon>Streptomyces</taxon>
    </lineage>
</organism>
<dbReference type="AlphaFoldDB" id="A0A3M0I8F6"/>
<evidence type="ECO:0000313" key="3">
    <source>
        <dbReference type="EMBL" id="RMB84618.1"/>
    </source>
</evidence>
<keyword evidence="2" id="KW-1133">Transmembrane helix</keyword>
<feature type="transmembrane region" description="Helical" evidence="2">
    <location>
        <begin position="245"/>
        <end position="262"/>
    </location>
</feature>
<reference evidence="3 4" key="1">
    <citation type="submission" date="2017-11" db="EMBL/GenBank/DDBJ databases">
        <title>Draft genome of actinobacteria isolated from guarana (Paullinia cupana (Mart.) Ducke.</title>
        <authorList>
            <person name="Siqueira K.A."/>
            <person name="Liotti R.G."/>
            <person name="Mendes T.A.O."/>
            <person name="Soares M.A."/>
        </authorList>
    </citation>
    <scope>NUCLEOTIDE SEQUENCE [LARGE SCALE GENOMIC DNA]</scope>
    <source>
        <strain evidence="3 4">193</strain>
    </source>
</reference>
<dbReference type="OrthoDB" id="3694109at2"/>
<feature type="region of interest" description="Disordered" evidence="1">
    <location>
        <begin position="300"/>
        <end position="397"/>
    </location>
</feature>
<evidence type="ECO:0000256" key="2">
    <source>
        <dbReference type="SAM" id="Phobius"/>
    </source>
</evidence>
<sequence length="428" mass="41139">MQCSQGTGVPVLDALVGFFSFLGDPIGTIMTAIADFVLSAAITVFGALATAIPTLSNVQSSQKINQASQWLVVYMAVGSLIFAACRMAIERRGDAGRTALKGILRVVLVSGGATTLVSAAASLSDRYADYLFKAGAQEQLNHIGQCTDGGGIQAFLLMILAFLLLISGIIHTILLYIRLGVMILLLGTLPLAAAASMTEWGGGWWRKHVGWMIAWLLYKPAAALVMYGGVVMLNTDDPVSVNERIAGIGVMLLSAVSLPALLKLIVPATAALGGAGATSGAMSAAGGALASGARSLGGGVSGGGTSGRTGGAGPSGASGTTGGGSSGGASGRGGPAGAAGAAGSSGTNGTSGTSGTSGSERTGPSGAGAGAGAGGAGSSSAAGGASRAAAAAGPVGAAVAAATTAAKIVGRTASGSLDGADGDRGHNS</sequence>
<feature type="compositionally biased region" description="Gly residues" evidence="1">
    <location>
        <begin position="365"/>
        <end position="377"/>
    </location>
</feature>
<feature type="transmembrane region" description="Helical" evidence="2">
    <location>
        <begin position="209"/>
        <end position="233"/>
    </location>
</feature>
<feature type="compositionally biased region" description="Low complexity" evidence="1">
    <location>
        <begin position="338"/>
        <end position="364"/>
    </location>
</feature>
<accession>A0A3M0I8F6</accession>
<protein>
    <submittedName>
        <fullName evidence="3">Uncharacterized protein</fullName>
    </submittedName>
</protein>